<feature type="domain" description="S-adenosyl-l-methionine hydroxide adenosyltransferase N-terminal" evidence="3">
    <location>
        <begin position="5"/>
        <end position="149"/>
    </location>
</feature>
<dbReference type="InterPro" id="IPR023228">
    <property type="entry name" value="SAM_OH_AdoTrfase_N_sf"/>
</dbReference>
<accession>A0A8J3RP04</accession>
<evidence type="ECO:0000256" key="2">
    <source>
        <dbReference type="ARBA" id="ARBA00024035"/>
    </source>
</evidence>
<feature type="domain" description="S-adenosyl-l-methionine hydroxide adenosyltransferase C-terminal" evidence="4">
    <location>
        <begin position="175"/>
        <end position="263"/>
    </location>
</feature>
<dbReference type="PANTHER" id="PTHR35092:SF1">
    <property type="entry name" value="CHLORINASE MJ1651"/>
    <property type="match status" value="1"/>
</dbReference>
<dbReference type="PIRSF" id="PIRSF006779">
    <property type="entry name" value="UCP006779"/>
    <property type="match status" value="1"/>
</dbReference>
<name>A0A8J3RP04_9ACTN</name>
<dbReference type="Pfam" id="PF01887">
    <property type="entry name" value="SAM_HAT_N"/>
    <property type="match status" value="1"/>
</dbReference>
<sequence length="268" mass="27572">MTSVITLLTDYGLEDGYVAACHGVIARIAPQTRIIDVCHLVPSGDVRRGAAILAQTVPYLPAGVHVAVIDPGVGGARRGVAIEAGDHVFLGPDNGVLSWAVQAVGGARAAYELANEDLFLKPVSLTFLGRDVFSPVAAQLAAGHDTAGLGPEIPLERLTTFPAPTSLVREGVVEGEVLSVDHYGNAQLSISAGDLATLGARPGTTLAVRLGRRQISVPFRETFAAVPPGEVVAFTDSAGLIALAINSGDASQRLGLPPGAHVRLSMAP</sequence>
<dbReference type="InterPro" id="IPR046470">
    <property type="entry name" value="SAM_HAT_C"/>
</dbReference>
<dbReference type="Gene3D" id="2.40.30.90">
    <property type="entry name" value="Bacterial fluorinating enzyme like"/>
    <property type="match status" value="1"/>
</dbReference>
<gene>
    <name evidence="5" type="ORF">Plo01_49540</name>
</gene>
<dbReference type="Proteomes" id="UP000616724">
    <property type="component" value="Unassembled WGS sequence"/>
</dbReference>
<organism evidence="5 6">
    <name type="scientific">Planobispora longispora</name>
    <dbReference type="NCBI Taxonomy" id="28887"/>
    <lineage>
        <taxon>Bacteria</taxon>
        <taxon>Bacillati</taxon>
        <taxon>Actinomycetota</taxon>
        <taxon>Actinomycetes</taxon>
        <taxon>Streptosporangiales</taxon>
        <taxon>Streptosporangiaceae</taxon>
        <taxon>Planobispora</taxon>
    </lineage>
</organism>
<evidence type="ECO:0000259" key="3">
    <source>
        <dbReference type="Pfam" id="PF01887"/>
    </source>
</evidence>
<dbReference type="InterPro" id="IPR002747">
    <property type="entry name" value="SAM_OH_AdoTrfase"/>
</dbReference>
<dbReference type="EMBL" id="BOOH01000039">
    <property type="protein sequence ID" value="GIH78525.1"/>
    <property type="molecule type" value="Genomic_DNA"/>
</dbReference>
<comment type="caution">
    <text evidence="5">The sequence shown here is derived from an EMBL/GenBank/DDBJ whole genome shotgun (WGS) entry which is preliminary data.</text>
</comment>
<dbReference type="SUPFAM" id="SSF102522">
    <property type="entry name" value="Bacterial fluorinating enzyme, N-terminal domain"/>
    <property type="match status" value="1"/>
</dbReference>
<reference evidence="5 6" key="1">
    <citation type="submission" date="2021-01" db="EMBL/GenBank/DDBJ databases">
        <title>Whole genome shotgun sequence of Planobispora longispora NBRC 13918.</title>
        <authorList>
            <person name="Komaki H."/>
            <person name="Tamura T."/>
        </authorList>
    </citation>
    <scope>NUCLEOTIDE SEQUENCE [LARGE SCALE GENOMIC DNA]</scope>
    <source>
        <strain evidence="5 6">NBRC 13918</strain>
    </source>
</reference>
<dbReference type="InterPro" id="IPR023227">
    <property type="entry name" value="SAM_OH_AdoTrfase_C_sf"/>
</dbReference>
<evidence type="ECO:0008006" key="7">
    <source>
        <dbReference type="Google" id="ProtNLM"/>
    </source>
</evidence>
<dbReference type="Gene3D" id="3.40.50.10790">
    <property type="entry name" value="S-adenosyl-l-methionine hydroxide adenosyltransferase, N-terminal"/>
    <property type="match status" value="1"/>
</dbReference>
<dbReference type="InterPro" id="IPR046469">
    <property type="entry name" value="SAM_HAT_N"/>
</dbReference>
<dbReference type="PANTHER" id="PTHR35092">
    <property type="entry name" value="CHLORINASE MJ1651"/>
    <property type="match status" value="1"/>
</dbReference>
<proteinExistence type="inferred from homology"/>
<dbReference type="RefSeq" id="WP_203893009.1">
    <property type="nucleotide sequence ID" value="NZ_BOOH01000039.1"/>
</dbReference>
<dbReference type="AlphaFoldDB" id="A0A8J3RP04"/>
<comment type="similarity">
    <text evidence="2">Belongs to the SAM hydrolase / SAM-dependent halogenase family.</text>
</comment>
<evidence type="ECO:0000256" key="1">
    <source>
        <dbReference type="ARBA" id="ARBA00022691"/>
    </source>
</evidence>
<dbReference type="SUPFAM" id="SSF101852">
    <property type="entry name" value="Bacterial fluorinating enzyme, C-terminal domain"/>
    <property type="match status" value="1"/>
</dbReference>
<protein>
    <recommendedName>
        <fullName evidence="7">SAM-dependent chlorinase/fluorinase</fullName>
    </recommendedName>
</protein>
<evidence type="ECO:0000259" key="4">
    <source>
        <dbReference type="Pfam" id="PF20257"/>
    </source>
</evidence>
<keyword evidence="6" id="KW-1185">Reference proteome</keyword>
<keyword evidence="1" id="KW-0949">S-adenosyl-L-methionine</keyword>
<evidence type="ECO:0000313" key="6">
    <source>
        <dbReference type="Proteomes" id="UP000616724"/>
    </source>
</evidence>
<dbReference type="Pfam" id="PF20257">
    <property type="entry name" value="SAM_HAT_C"/>
    <property type="match status" value="1"/>
</dbReference>
<evidence type="ECO:0000313" key="5">
    <source>
        <dbReference type="EMBL" id="GIH78525.1"/>
    </source>
</evidence>